<name>A0A2A6RFI2_9CHLR</name>
<evidence type="ECO:0000313" key="2">
    <source>
        <dbReference type="EMBL" id="PDW01610.1"/>
    </source>
</evidence>
<comment type="caution">
    <text evidence="2">The sequence shown here is derived from an EMBL/GenBank/DDBJ whole genome shotgun (WGS) entry which is preliminary data.</text>
</comment>
<protein>
    <recommendedName>
        <fullName evidence="4">DUF1622 domain-containing protein</fullName>
    </recommendedName>
</protein>
<organism evidence="2 3">
    <name type="scientific">Candidatus Viridilinea mediisalina</name>
    <dbReference type="NCBI Taxonomy" id="2024553"/>
    <lineage>
        <taxon>Bacteria</taxon>
        <taxon>Bacillati</taxon>
        <taxon>Chloroflexota</taxon>
        <taxon>Chloroflexia</taxon>
        <taxon>Chloroflexales</taxon>
        <taxon>Chloroflexineae</taxon>
        <taxon>Oscillochloridaceae</taxon>
        <taxon>Candidatus Viridilinea</taxon>
    </lineage>
</organism>
<dbReference type="OrthoDB" id="9812897at2"/>
<feature type="transmembrane region" description="Helical" evidence="1">
    <location>
        <begin position="89"/>
        <end position="108"/>
    </location>
</feature>
<evidence type="ECO:0008006" key="4">
    <source>
        <dbReference type="Google" id="ProtNLM"/>
    </source>
</evidence>
<keyword evidence="1" id="KW-0472">Membrane</keyword>
<dbReference type="PANTHER" id="PTHR38468">
    <property type="entry name" value="SLL0939 PROTEIN"/>
    <property type="match status" value="1"/>
</dbReference>
<sequence length="121" mass="13686">MPNEIIHNLLEWIEVAAVGLELLAVIIIVVAALLSTFNFIRSYVTRQPMLASYHAYKVQLGRGLLLGLEMLVAADVVRTVALETSLNSIIFLGLLVLIRTFLSWSLTLEIEHRWPWQHPPN</sequence>
<reference evidence="3" key="1">
    <citation type="submission" date="2017-08" db="EMBL/GenBank/DDBJ databases">
        <authorList>
            <person name="Grouzdev D.S."/>
            <person name="Gaisin V.A."/>
            <person name="Rysina M.S."/>
            <person name="Gorlenko V.M."/>
        </authorList>
    </citation>
    <scope>NUCLEOTIDE SEQUENCE [LARGE SCALE GENOMIC DNA]</scope>
    <source>
        <strain evidence="3">Kir15-3F</strain>
    </source>
</reference>
<proteinExistence type="predicted"/>
<feature type="transmembrane region" description="Helical" evidence="1">
    <location>
        <begin position="12"/>
        <end position="40"/>
    </location>
</feature>
<dbReference type="PANTHER" id="PTHR38468:SF1">
    <property type="entry name" value="SLL0939 PROTEIN"/>
    <property type="match status" value="1"/>
</dbReference>
<dbReference type="RefSeq" id="WP_097645521.1">
    <property type="nucleotide sequence ID" value="NZ_NQWI01000123.1"/>
</dbReference>
<dbReference type="Pfam" id="PF07784">
    <property type="entry name" value="DUF1622"/>
    <property type="match status" value="1"/>
</dbReference>
<evidence type="ECO:0000256" key="1">
    <source>
        <dbReference type="SAM" id="Phobius"/>
    </source>
</evidence>
<dbReference type="AlphaFoldDB" id="A0A2A6RFI2"/>
<keyword evidence="1" id="KW-1133">Transmembrane helix</keyword>
<dbReference type="EMBL" id="NQWI01000123">
    <property type="protein sequence ID" value="PDW01610.1"/>
    <property type="molecule type" value="Genomic_DNA"/>
</dbReference>
<evidence type="ECO:0000313" key="3">
    <source>
        <dbReference type="Proteomes" id="UP000220527"/>
    </source>
</evidence>
<gene>
    <name evidence="2" type="ORF">CJ255_18205</name>
</gene>
<dbReference type="Proteomes" id="UP000220527">
    <property type="component" value="Unassembled WGS sequence"/>
</dbReference>
<keyword evidence="1" id="KW-0812">Transmembrane</keyword>
<accession>A0A2A6RFI2</accession>
<dbReference type="InterPro" id="IPR012427">
    <property type="entry name" value="DUF1622"/>
</dbReference>
<keyword evidence="3" id="KW-1185">Reference proteome</keyword>